<dbReference type="Proteomes" id="UP001223144">
    <property type="component" value="Unassembled WGS sequence"/>
</dbReference>
<organism evidence="2 3">
    <name type="scientific">Streptomyces chengmaiensis</name>
    <dbReference type="NCBI Taxonomy" id="3040919"/>
    <lineage>
        <taxon>Bacteria</taxon>
        <taxon>Bacillati</taxon>
        <taxon>Actinomycetota</taxon>
        <taxon>Actinomycetes</taxon>
        <taxon>Kitasatosporales</taxon>
        <taxon>Streptomycetaceae</taxon>
        <taxon>Streptomyces</taxon>
    </lineage>
</organism>
<evidence type="ECO:0000313" key="2">
    <source>
        <dbReference type="EMBL" id="MDH2392235.1"/>
    </source>
</evidence>
<accession>A0ABT6HU52</accession>
<protein>
    <submittedName>
        <fullName evidence="2">Uncharacterized protein</fullName>
    </submittedName>
</protein>
<reference evidence="2 3" key="1">
    <citation type="submission" date="2023-04" db="EMBL/GenBank/DDBJ databases">
        <title>Streptomyces chengmaiensis sp. nov. isolated from the stem of mangrove plant in Hainan.</title>
        <authorList>
            <person name="Huang X."/>
            <person name="Zhou S."/>
            <person name="Chu X."/>
            <person name="Xie Y."/>
            <person name="Lin Y."/>
        </authorList>
    </citation>
    <scope>NUCLEOTIDE SEQUENCE [LARGE SCALE GENOMIC DNA]</scope>
    <source>
        <strain evidence="2 3">HNM0663</strain>
    </source>
</reference>
<proteinExistence type="predicted"/>
<dbReference type="EMBL" id="JARWBG010000038">
    <property type="protein sequence ID" value="MDH2392235.1"/>
    <property type="molecule type" value="Genomic_DNA"/>
</dbReference>
<evidence type="ECO:0000313" key="3">
    <source>
        <dbReference type="Proteomes" id="UP001223144"/>
    </source>
</evidence>
<comment type="caution">
    <text evidence="2">The sequence shown here is derived from an EMBL/GenBank/DDBJ whole genome shotgun (WGS) entry which is preliminary data.</text>
</comment>
<sequence>MTTRSPNTTGSGGRLPVDTIVRATDAVGIVTRYRDLTDPYLGVPARPLTGGAPWQAVPHCLRLAPPDEIARARTDESGAVTDVDAPAIRLEDLTPHQRDGRSCCWCSFWADKRFRVPHLTAVGARLRACETCAQSFDIAPAEEPTLQPAEPHPTTQQGH</sequence>
<evidence type="ECO:0000256" key="1">
    <source>
        <dbReference type="SAM" id="MobiDB-lite"/>
    </source>
</evidence>
<dbReference type="RefSeq" id="WP_279931264.1">
    <property type="nucleotide sequence ID" value="NZ_JARWBG010000038.1"/>
</dbReference>
<gene>
    <name evidence="2" type="ORF">QCN29_26315</name>
</gene>
<keyword evidence="3" id="KW-1185">Reference proteome</keyword>
<name>A0ABT6HU52_9ACTN</name>
<feature type="region of interest" description="Disordered" evidence="1">
    <location>
        <begin position="140"/>
        <end position="159"/>
    </location>
</feature>